<proteinExistence type="inferred from homology"/>
<evidence type="ECO:0000256" key="2">
    <source>
        <dbReference type="ARBA" id="ARBA00023239"/>
    </source>
</evidence>
<dbReference type="Proteomes" id="UP001305779">
    <property type="component" value="Unassembled WGS sequence"/>
</dbReference>
<evidence type="ECO:0000256" key="3">
    <source>
        <dbReference type="RuleBase" id="RU366045"/>
    </source>
</evidence>
<name>A0ABR0EWC8_ZASCE</name>
<protein>
    <recommendedName>
        <fullName evidence="4">Amidohydrolase-related domain-containing protein</fullName>
    </recommendedName>
</protein>
<gene>
    <name evidence="5" type="ORF">PRZ48_003111</name>
</gene>
<dbReference type="InterPro" id="IPR032466">
    <property type="entry name" value="Metal_Hydrolase"/>
</dbReference>
<comment type="caution">
    <text evidence="5">The sequence shown here is derived from an EMBL/GenBank/DDBJ whole genome shotgun (WGS) entry which is preliminary data.</text>
</comment>
<evidence type="ECO:0000313" key="5">
    <source>
        <dbReference type="EMBL" id="KAK4505148.1"/>
    </source>
</evidence>
<dbReference type="Gene3D" id="3.20.20.140">
    <property type="entry name" value="Metal-dependent hydrolases"/>
    <property type="match status" value="1"/>
</dbReference>
<dbReference type="Pfam" id="PF04909">
    <property type="entry name" value="Amidohydro_2"/>
    <property type="match status" value="1"/>
</dbReference>
<dbReference type="PANTHER" id="PTHR21240:SF30">
    <property type="entry name" value="AMIDOHYDROLASE-RELATED DOMAIN-CONTAINING PROTEIN-RELATED"/>
    <property type="match status" value="1"/>
</dbReference>
<dbReference type="PANTHER" id="PTHR21240">
    <property type="entry name" value="2-AMINO-3-CARBOXYLMUCONATE-6-SEMIALDEHYDE DECARBOXYLASE"/>
    <property type="match status" value="1"/>
</dbReference>
<keyword evidence="6" id="KW-1185">Reference proteome</keyword>
<dbReference type="SUPFAM" id="SSF51556">
    <property type="entry name" value="Metallo-dependent hydrolases"/>
    <property type="match status" value="1"/>
</dbReference>
<feature type="domain" description="Amidohydrolase-related" evidence="4">
    <location>
        <begin position="60"/>
        <end position="326"/>
    </location>
</feature>
<evidence type="ECO:0000256" key="1">
    <source>
        <dbReference type="ARBA" id="ARBA00022793"/>
    </source>
</evidence>
<dbReference type="InterPro" id="IPR032465">
    <property type="entry name" value="ACMSD"/>
</dbReference>
<evidence type="ECO:0000313" key="6">
    <source>
        <dbReference type="Proteomes" id="UP001305779"/>
    </source>
</evidence>
<keyword evidence="1 3" id="KW-0210">Decarboxylase</keyword>
<evidence type="ECO:0000259" key="4">
    <source>
        <dbReference type="Pfam" id="PF04909"/>
    </source>
</evidence>
<organism evidence="5 6">
    <name type="scientific">Zasmidium cellare</name>
    <name type="common">Wine cellar mold</name>
    <name type="synonym">Racodium cellare</name>
    <dbReference type="NCBI Taxonomy" id="395010"/>
    <lineage>
        <taxon>Eukaryota</taxon>
        <taxon>Fungi</taxon>
        <taxon>Dikarya</taxon>
        <taxon>Ascomycota</taxon>
        <taxon>Pezizomycotina</taxon>
        <taxon>Dothideomycetes</taxon>
        <taxon>Dothideomycetidae</taxon>
        <taxon>Mycosphaerellales</taxon>
        <taxon>Mycosphaerellaceae</taxon>
        <taxon>Zasmidium</taxon>
    </lineage>
</organism>
<accession>A0ABR0EWC8</accession>
<comment type="similarity">
    <text evidence="3">Belongs to the metallo-dependent hydrolases superfamily.</text>
</comment>
<dbReference type="EMBL" id="JAXOVC010000002">
    <property type="protein sequence ID" value="KAK4505148.1"/>
    <property type="molecule type" value="Genomic_DNA"/>
</dbReference>
<reference evidence="5 6" key="1">
    <citation type="journal article" date="2023" name="G3 (Bethesda)">
        <title>A chromosome-level genome assembly of Zasmidium syzygii isolated from banana leaves.</title>
        <authorList>
            <person name="van Westerhoven A.C."/>
            <person name="Mehrabi R."/>
            <person name="Talebi R."/>
            <person name="Steentjes M.B.F."/>
            <person name="Corcolon B."/>
            <person name="Chong P.A."/>
            <person name="Kema G.H.J."/>
            <person name="Seidl M.F."/>
        </authorList>
    </citation>
    <scope>NUCLEOTIDE SEQUENCE [LARGE SCALE GENOMIC DNA]</scope>
    <source>
        <strain evidence="5 6">P124</strain>
    </source>
</reference>
<keyword evidence="2 3" id="KW-0456">Lyase</keyword>
<sequence>MSQSLPRLVTLEEHWVSPTLASSSRFQELFGDLFEKYPSWGAELRDASAGRVAAMKQHSIDLQVVSHTGGLYTLEECRSANDELYENTKANPNHIAGFAVLPVADPASCAEELTRCVKELGFKGALINHQTAEGTYFTGPEYDPMWKALEELDVPCYLHPTWLADHQMQALIPGSNVSKAAQKAIINSSWGWHADTASHVLQLHAAGVFDRFPKLNLVLGHFGEMIPFMLDRIEAFSIRYPGFKRGFKQVWNENIWITTSGVWSLDPLAIVLRNTSIDRIMFSIDYPFATLEKGVQWFKDLAASGMVDEDGLVKIAHLNAARLLRL</sequence>
<dbReference type="InterPro" id="IPR006680">
    <property type="entry name" value="Amidohydro-rel"/>
</dbReference>